<name>A0A6G8Q9I1_9ACTN</name>
<dbReference type="Pfam" id="PF01547">
    <property type="entry name" value="SBP_bac_1"/>
    <property type="match status" value="1"/>
</dbReference>
<dbReference type="SUPFAM" id="SSF53850">
    <property type="entry name" value="Periplasmic binding protein-like II"/>
    <property type="match status" value="1"/>
</dbReference>
<dbReference type="EMBL" id="CP045119">
    <property type="protein sequence ID" value="QIN83140.1"/>
    <property type="molecule type" value="Genomic_DNA"/>
</dbReference>
<dbReference type="Gene3D" id="3.40.190.10">
    <property type="entry name" value="Periplasmic binding protein-like II"/>
    <property type="match status" value="2"/>
</dbReference>
<proteinExistence type="predicted"/>
<dbReference type="PANTHER" id="PTHR43649">
    <property type="entry name" value="ARABINOSE-BINDING PROTEIN-RELATED"/>
    <property type="match status" value="1"/>
</dbReference>
<dbReference type="InterPro" id="IPR050490">
    <property type="entry name" value="Bact_solute-bd_prot1"/>
</dbReference>
<dbReference type="Proteomes" id="UP000501452">
    <property type="component" value="Chromosome"/>
</dbReference>
<accession>A0A6G8Q9I1</accession>
<dbReference type="AlphaFoldDB" id="A0A6G8Q9I1"/>
<dbReference type="KEGG" id="rub:GBA63_11170"/>
<evidence type="ECO:0000313" key="1">
    <source>
        <dbReference type="EMBL" id="QIN83140.1"/>
    </source>
</evidence>
<sequence length="542" mass="59148">MGPHAARPSIPGLDSISCMIVFDNNTVPVSNESSAEEAYYCEEIGWEQGEQGNAGPRGPAGNEQPRGWRVRAAERVFGRTRIMYRPLTRRRFLVRGGQAAVGAGLAGSLLAGCGGGSEGGGPVTMWSNLEGAEAQNYFTNNIEKPFEKANEGTKLDVTFQPPAEIDRLVRTALQGGEGPDIIPTPGPAYAGEYIDANLFAELDDYVGRYKWDDKLLGWALDLGRSEGKLYAIPYQLQTMLLYFNRTLFEEMGLRAPKDRDELEGLAEELNGQGIVPFAAGIGDEPAAVEWFPTVFWNHFSGPQALYEALSGETPFSDAVFVDAIELFNGYVQKGWFGGSREKFFSNGFDALHADFGDGKAAMNIEGSWFMASAVDFFGQKAGNENEWDWAPLPPMQSGVPQELYALGIGSTISVNARSANTDGAASFIDYLVADKERAAEYMAAIPSAFNSPLPFEDGDFPGSMDERVRRQLVSLSQATDKGNFGYTNWTFWPSKSTVYIQEEIQKVLTGKMTAAEYCEGLAGVFDEERKEGLVPKIIKPGA</sequence>
<evidence type="ECO:0000313" key="2">
    <source>
        <dbReference type="Proteomes" id="UP000501452"/>
    </source>
</evidence>
<organism evidence="1 2">
    <name type="scientific">Rubrobacter tropicus</name>
    <dbReference type="NCBI Taxonomy" id="2653851"/>
    <lineage>
        <taxon>Bacteria</taxon>
        <taxon>Bacillati</taxon>
        <taxon>Actinomycetota</taxon>
        <taxon>Rubrobacteria</taxon>
        <taxon>Rubrobacterales</taxon>
        <taxon>Rubrobacteraceae</taxon>
        <taxon>Rubrobacter</taxon>
    </lineage>
</organism>
<dbReference type="InterPro" id="IPR006059">
    <property type="entry name" value="SBP"/>
</dbReference>
<reference evidence="1 2" key="1">
    <citation type="submission" date="2019-10" db="EMBL/GenBank/DDBJ databases">
        <title>Rubrobacter sp nov SCSIO 52090 isolated from a deep-sea sediment in the South China Sea.</title>
        <authorList>
            <person name="Chen R.W."/>
        </authorList>
    </citation>
    <scope>NUCLEOTIDE SEQUENCE [LARGE SCALE GENOMIC DNA]</scope>
    <source>
        <strain evidence="1 2">SCSIO 52909</strain>
    </source>
</reference>
<protein>
    <submittedName>
        <fullName evidence="1">Extracellular solute-binding protein</fullName>
    </submittedName>
</protein>
<gene>
    <name evidence="1" type="ORF">GBA63_11170</name>
</gene>
<dbReference type="PANTHER" id="PTHR43649:SF14">
    <property type="entry name" value="BLR3389 PROTEIN"/>
    <property type="match status" value="1"/>
</dbReference>
<keyword evidence="2" id="KW-1185">Reference proteome</keyword>